<dbReference type="SMART" id="SM01008">
    <property type="entry name" value="Ald_Xan_dh_C"/>
    <property type="match status" value="1"/>
</dbReference>
<dbReference type="PANTHER" id="PTHR47495">
    <property type="entry name" value="ALDEHYDE DEHYDROGENASE"/>
    <property type="match status" value="1"/>
</dbReference>
<dbReference type="Gene3D" id="3.30.365.10">
    <property type="entry name" value="Aldehyde oxidase/xanthine dehydrogenase, molybdopterin binding domain"/>
    <property type="match status" value="4"/>
</dbReference>
<dbReference type="PANTHER" id="PTHR47495:SF2">
    <property type="entry name" value="ALDEHYDE DEHYDROGENASE"/>
    <property type="match status" value="1"/>
</dbReference>
<dbReference type="InterPro" id="IPR036856">
    <property type="entry name" value="Ald_Oxase/Xan_DH_a/b_sf"/>
</dbReference>
<dbReference type="RefSeq" id="WP_209359539.1">
    <property type="nucleotide sequence ID" value="NZ_JAGISH010000002.1"/>
</dbReference>
<keyword evidence="1" id="KW-0812">Transmembrane</keyword>
<proteinExistence type="predicted"/>
<dbReference type="SUPFAM" id="SSF54665">
    <property type="entry name" value="CO dehydrogenase molybdoprotein N-domain-like"/>
    <property type="match status" value="1"/>
</dbReference>
<accession>A0A940RZ72</accession>
<sequence length="753" mass="80954">MASIGKIARRSFLIGTAAIVGGAAFGAWTVLKDPPNPLKPAEGESVLNPFVLIDGQGITLVSPRAEMGQGTETTWAALIAEELDVTLDQVRIIHGPPAQAYYNHALMGAATEGYDASAFQRSMGELMGHLGKVFSMQVTGGSTAMRDGYDRMRVVGAATREMLVAAAADRLKFDPSEMVTYRGAVIAPDGTKIPYTKLAARAAEMEPPHTELRAREEWKILGTQFRRRDIPPKTTGTATFAIDTRLPGQKFAALRLSPTRAPIREFDAFEVARMPGVEKVVDLGDGLAVIANNTWVAMDAVNRIPVTWHDAAYLADDAAIGQALESGFDLEPDSMLRNDGDVTKLPEGTERVEAEYRVPFLSHATMEPQSANVWFDGGKLKVWTGSQMPTFALRVAAEEAGLDEDEIEFNVTYLGGGFGRRGEVDVVRYATRIAKEMPGSPVLLTYSREEDMTHDFYRPAAVGRFKGAVKAGTAVMLDAKVASAPVVGPALTRAAGFAPGGPDTAITEGTHNQPYAIPAYRARGYAVPDMPPVGFWRSVGNSFNGFFMESFIDELAVKAGADPLQFRMGMTRDEFLPAWEVLNAVKEMSKWTGETPEGVGRGVAMCYSFGTPVAMVLEVRDGRAGGTAAPEGGGPVRITEAWIAADPGVALNPDNIEAQLVGAMVYGLSAAIGEEITFAGGAVQQLNFPDYEPLRMTQMPRVHTRILEIQEHLGGVGEVGTPPAAPALANALFDLRGERYRTLPLRKAVDFAV</sequence>
<reference evidence="3" key="1">
    <citation type="submission" date="2021-03" db="EMBL/GenBank/DDBJ databases">
        <title>Sagittula salina sp. nov. strain M10.9X isolated from the marine waste.</title>
        <authorList>
            <person name="Satari L."/>
            <person name="Molina-Menor E."/>
            <person name="Vidal-Verdu A."/>
            <person name="Pascual J."/>
            <person name="Pereto J."/>
            <person name="Porcar M."/>
        </authorList>
    </citation>
    <scope>NUCLEOTIDE SEQUENCE</scope>
    <source>
        <strain evidence="3">M10.9X</strain>
    </source>
</reference>
<dbReference type="InterPro" id="IPR012368">
    <property type="entry name" value="OxRdtase_Mopterin-bd_su_IorB"/>
</dbReference>
<dbReference type="Pfam" id="PF20256">
    <property type="entry name" value="MoCoBD_2"/>
    <property type="match status" value="2"/>
</dbReference>
<gene>
    <name evidence="3" type="ORF">J5474_04075</name>
</gene>
<dbReference type="PIRSF" id="PIRSF036389">
    <property type="entry name" value="IOR_B"/>
    <property type="match status" value="1"/>
</dbReference>
<feature type="domain" description="Aldehyde oxidase/xanthine dehydrogenase a/b hammerhead" evidence="2">
    <location>
        <begin position="235"/>
        <end position="312"/>
    </location>
</feature>
<evidence type="ECO:0000313" key="4">
    <source>
        <dbReference type="Proteomes" id="UP000675940"/>
    </source>
</evidence>
<dbReference type="InterPro" id="IPR037165">
    <property type="entry name" value="AldOxase/xan_DH_Mopterin-bd_sf"/>
</dbReference>
<dbReference type="InterPro" id="IPR046867">
    <property type="entry name" value="AldOxase/xan_DH_MoCoBD2"/>
</dbReference>
<name>A0A940RZ72_9RHOB</name>
<evidence type="ECO:0000313" key="3">
    <source>
        <dbReference type="EMBL" id="MBP0481668.1"/>
    </source>
</evidence>
<dbReference type="PROSITE" id="PS51318">
    <property type="entry name" value="TAT"/>
    <property type="match status" value="1"/>
</dbReference>
<protein>
    <submittedName>
        <fullName evidence="3">Xanthine dehydrogenase family protein molybdopterin-binding subunit</fullName>
    </submittedName>
</protein>
<keyword evidence="1" id="KW-0472">Membrane</keyword>
<dbReference type="Proteomes" id="UP000675940">
    <property type="component" value="Unassembled WGS sequence"/>
</dbReference>
<dbReference type="EMBL" id="JAGISH010000002">
    <property type="protein sequence ID" value="MBP0481668.1"/>
    <property type="molecule type" value="Genomic_DNA"/>
</dbReference>
<evidence type="ECO:0000259" key="2">
    <source>
        <dbReference type="SMART" id="SM01008"/>
    </source>
</evidence>
<dbReference type="SUPFAM" id="SSF56003">
    <property type="entry name" value="Molybdenum cofactor-binding domain"/>
    <property type="match status" value="2"/>
</dbReference>
<dbReference type="InterPro" id="IPR000674">
    <property type="entry name" value="Ald_Oxase/Xan_DH_a/b"/>
</dbReference>
<keyword evidence="4" id="KW-1185">Reference proteome</keyword>
<dbReference type="GO" id="GO:0016491">
    <property type="term" value="F:oxidoreductase activity"/>
    <property type="evidence" value="ECO:0007669"/>
    <property type="project" value="InterPro"/>
</dbReference>
<dbReference type="InterPro" id="IPR006311">
    <property type="entry name" value="TAT_signal"/>
</dbReference>
<dbReference type="InterPro" id="IPR008274">
    <property type="entry name" value="AldOxase/xan_DH_MoCoBD1"/>
</dbReference>
<dbReference type="InterPro" id="IPR052516">
    <property type="entry name" value="N-heterocyclic_Hydroxylase"/>
</dbReference>
<evidence type="ECO:0000256" key="1">
    <source>
        <dbReference type="SAM" id="Phobius"/>
    </source>
</evidence>
<comment type="caution">
    <text evidence="3">The sequence shown here is derived from an EMBL/GenBank/DDBJ whole genome shotgun (WGS) entry which is preliminary data.</text>
</comment>
<keyword evidence="1" id="KW-1133">Transmembrane helix</keyword>
<dbReference type="Gene3D" id="3.90.1170.50">
    <property type="entry name" value="Aldehyde oxidase/xanthine dehydrogenase, a/b hammerhead"/>
    <property type="match status" value="1"/>
</dbReference>
<dbReference type="Pfam" id="PF02738">
    <property type="entry name" value="MoCoBD_1"/>
    <property type="match status" value="1"/>
</dbReference>
<feature type="transmembrane region" description="Helical" evidence="1">
    <location>
        <begin position="12"/>
        <end position="31"/>
    </location>
</feature>
<dbReference type="AlphaFoldDB" id="A0A940RZ72"/>
<organism evidence="3 4">
    <name type="scientific">Sagittula salina</name>
    <dbReference type="NCBI Taxonomy" id="2820268"/>
    <lineage>
        <taxon>Bacteria</taxon>
        <taxon>Pseudomonadati</taxon>
        <taxon>Pseudomonadota</taxon>
        <taxon>Alphaproteobacteria</taxon>
        <taxon>Rhodobacterales</taxon>
        <taxon>Roseobacteraceae</taxon>
        <taxon>Sagittula</taxon>
    </lineage>
</organism>